<dbReference type="AlphaFoldDB" id="A0A067QX03"/>
<gene>
    <name evidence="1" type="ORF">L798_01100</name>
</gene>
<name>A0A067QX03_ZOONE</name>
<dbReference type="InParanoid" id="A0A067QX03"/>
<sequence>MCIGVCLHSTDTHLGNKNDVKCGRGQLCRGREVIHGRKFRSLEVTFIARETCPVTADAADVTGS</sequence>
<proteinExistence type="predicted"/>
<protein>
    <submittedName>
        <fullName evidence="1">Uncharacterized protein</fullName>
    </submittedName>
</protein>
<dbReference type="Proteomes" id="UP000027135">
    <property type="component" value="Unassembled WGS sequence"/>
</dbReference>
<organism evidence="1 2">
    <name type="scientific">Zootermopsis nevadensis</name>
    <name type="common">Dampwood termite</name>
    <dbReference type="NCBI Taxonomy" id="136037"/>
    <lineage>
        <taxon>Eukaryota</taxon>
        <taxon>Metazoa</taxon>
        <taxon>Ecdysozoa</taxon>
        <taxon>Arthropoda</taxon>
        <taxon>Hexapoda</taxon>
        <taxon>Insecta</taxon>
        <taxon>Pterygota</taxon>
        <taxon>Neoptera</taxon>
        <taxon>Polyneoptera</taxon>
        <taxon>Dictyoptera</taxon>
        <taxon>Blattodea</taxon>
        <taxon>Blattoidea</taxon>
        <taxon>Termitoidae</taxon>
        <taxon>Termopsidae</taxon>
        <taxon>Zootermopsis</taxon>
    </lineage>
</organism>
<dbReference type="EMBL" id="KK853259">
    <property type="protein sequence ID" value="KDR09231.1"/>
    <property type="molecule type" value="Genomic_DNA"/>
</dbReference>
<evidence type="ECO:0000313" key="2">
    <source>
        <dbReference type="Proteomes" id="UP000027135"/>
    </source>
</evidence>
<accession>A0A067QX03</accession>
<keyword evidence="2" id="KW-1185">Reference proteome</keyword>
<reference evidence="1 2" key="1">
    <citation type="journal article" date="2014" name="Nat. Commun.">
        <title>Molecular traces of alternative social organization in a termite genome.</title>
        <authorList>
            <person name="Terrapon N."/>
            <person name="Li C."/>
            <person name="Robertson H.M."/>
            <person name="Ji L."/>
            <person name="Meng X."/>
            <person name="Booth W."/>
            <person name="Chen Z."/>
            <person name="Childers C.P."/>
            <person name="Glastad K.M."/>
            <person name="Gokhale K."/>
            <person name="Gowin J."/>
            <person name="Gronenberg W."/>
            <person name="Hermansen R.A."/>
            <person name="Hu H."/>
            <person name="Hunt B.G."/>
            <person name="Huylmans A.K."/>
            <person name="Khalil S.M."/>
            <person name="Mitchell R.D."/>
            <person name="Munoz-Torres M.C."/>
            <person name="Mustard J.A."/>
            <person name="Pan H."/>
            <person name="Reese J.T."/>
            <person name="Scharf M.E."/>
            <person name="Sun F."/>
            <person name="Vogel H."/>
            <person name="Xiao J."/>
            <person name="Yang W."/>
            <person name="Yang Z."/>
            <person name="Yang Z."/>
            <person name="Zhou J."/>
            <person name="Zhu J."/>
            <person name="Brent C.S."/>
            <person name="Elsik C.G."/>
            <person name="Goodisman M.A."/>
            <person name="Liberles D.A."/>
            <person name="Roe R.M."/>
            <person name="Vargo E.L."/>
            <person name="Vilcinskas A."/>
            <person name="Wang J."/>
            <person name="Bornberg-Bauer E."/>
            <person name="Korb J."/>
            <person name="Zhang G."/>
            <person name="Liebig J."/>
        </authorList>
    </citation>
    <scope>NUCLEOTIDE SEQUENCE [LARGE SCALE GENOMIC DNA]</scope>
    <source>
        <tissue evidence="1">Whole organism</tissue>
    </source>
</reference>
<evidence type="ECO:0000313" key="1">
    <source>
        <dbReference type="EMBL" id="KDR09231.1"/>
    </source>
</evidence>